<comment type="subcellular location">
    <subcellularLocation>
        <location evidence="1">Cell inner membrane</location>
        <topology evidence="1">Multi-pass membrane protein</topology>
    </subcellularLocation>
</comment>
<dbReference type="Pfam" id="PF02203">
    <property type="entry name" value="TarH"/>
    <property type="match status" value="1"/>
</dbReference>
<evidence type="ECO:0000256" key="3">
    <source>
        <dbReference type="ARBA" id="ARBA00022481"/>
    </source>
</evidence>
<evidence type="ECO:0000256" key="1">
    <source>
        <dbReference type="ARBA" id="ARBA00004429"/>
    </source>
</evidence>
<dbReference type="EMBL" id="NSDJ01000001">
    <property type="protein sequence ID" value="RKF70769.1"/>
    <property type="molecule type" value="Genomic_DNA"/>
</dbReference>
<evidence type="ECO:0000256" key="12">
    <source>
        <dbReference type="SAM" id="Phobius"/>
    </source>
</evidence>
<proteinExistence type="inferred from homology"/>
<dbReference type="Pfam" id="PF00015">
    <property type="entry name" value="MCPsignal"/>
    <property type="match status" value="1"/>
</dbReference>
<feature type="domain" description="Methyl-accepting transducer" evidence="13">
    <location>
        <begin position="263"/>
        <end position="492"/>
    </location>
</feature>
<dbReference type="Gene3D" id="1.20.120.30">
    <property type="entry name" value="Aspartate receptor, ligand-binding domain"/>
    <property type="match status" value="1"/>
</dbReference>
<evidence type="ECO:0000313" key="16">
    <source>
        <dbReference type="Proteomes" id="UP000284853"/>
    </source>
</evidence>
<keyword evidence="5" id="KW-0997">Cell inner membrane</keyword>
<dbReference type="PANTHER" id="PTHR43531:SF14">
    <property type="entry name" value="METHYL-ACCEPTING CHEMOTAXIS PROTEIN I-RELATED"/>
    <property type="match status" value="1"/>
</dbReference>
<keyword evidence="3" id="KW-0488">Methylation</keyword>
<keyword evidence="16" id="KW-1185">Reference proteome</keyword>
<protein>
    <recommendedName>
        <fullName evidence="17">Methyl-accepting chemotaxis protein</fullName>
    </recommendedName>
</protein>
<dbReference type="PRINTS" id="PR00260">
    <property type="entry name" value="CHEMTRNSDUCR"/>
</dbReference>
<dbReference type="InterPro" id="IPR004089">
    <property type="entry name" value="MCPsignal_dom"/>
</dbReference>
<evidence type="ECO:0000256" key="2">
    <source>
        <dbReference type="ARBA" id="ARBA00022475"/>
    </source>
</evidence>
<dbReference type="PROSITE" id="PS50885">
    <property type="entry name" value="HAMP"/>
    <property type="match status" value="1"/>
</dbReference>
<dbReference type="InterPro" id="IPR051310">
    <property type="entry name" value="MCP_chemotaxis"/>
</dbReference>
<dbReference type="CDD" id="cd11386">
    <property type="entry name" value="MCP_signal"/>
    <property type="match status" value="1"/>
</dbReference>
<keyword evidence="2" id="KW-1003">Cell membrane</keyword>
<accession>A0ABX9Q1B6</accession>
<comment type="caution">
    <text evidence="15">The sequence shown here is derived from an EMBL/GenBank/DDBJ whole genome shotgun (WGS) entry which is preliminary data.</text>
</comment>
<dbReference type="RefSeq" id="WP_120163534.1">
    <property type="nucleotide sequence ID" value="NZ_NSDJ01000001.1"/>
</dbReference>
<feature type="domain" description="HAMP" evidence="14">
    <location>
        <begin position="206"/>
        <end position="258"/>
    </location>
</feature>
<comment type="similarity">
    <text evidence="10">Belongs to the methyl-accepting chemotaxis (MCP) protein family.</text>
</comment>
<dbReference type="Proteomes" id="UP000284853">
    <property type="component" value="Unassembled WGS sequence"/>
</dbReference>
<gene>
    <name evidence="15" type="ORF">CKQ54_21470</name>
</gene>
<name>A0ABX9Q1B6_9GAMM</name>
<keyword evidence="6 12" id="KW-0812">Transmembrane</keyword>
<evidence type="ECO:0000256" key="8">
    <source>
        <dbReference type="ARBA" id="ARBA00023136"/>
    </source>
</evidence>
<dbReference type="SUPFAM" id="SSF58104">
    <property type="entry name" value="Methyl-accepting chemotaxis protein (MCP) signaling domain"/>
    <property type="match status" value="1"/>
</dbReference>
<keyword evidence="4" id="KW-0145">Chemotaxis</keyword>
<dbReference type="InterPro" id="IPR004090">
    <property type="entry name" value="Chemotax_Me-accpt_rcpt"/>
</dbReference>
<evidence type="ECO:0000256" key="11">
    <source>
        <dbReference type="PROSITE-ProRule" id="PRU00284"/>
    </source>
</evidence>
<evidence type="ECO:0008006" key="17">
    <source>
        <dbReference type="Google" id="ProtNLM"/>
    </source>
</evidence>
<keyword evidence="7 12" id="KW-1133">Transmembrane helix</keyword>
<dbReference type="GeneID" id="302711376"/>
<evidence type="ECO:0000256" key="9">
    <source>
        <dbReference type="ARBA" id="ARBA00023224"/>
    </source>
</evidence>
<evidence type="ECO:0000256" key="10">
    <source>
        <dbReference type="ARBA" id="ARBA00029447"/>
    </source>
</evidence>
<dbReference type="SMART" id="SM00283">
    <property type="entry name" value="MA"/>
    <property type="match status" value="1"/>
</dbReference>
<dbReference type="InterPro" id="IPR003122">
    <property type="entry name" value="Tar_rcpt_lig-bd"/>
</dbReference>
<evidence type="ECO:0000256" key="6">
    <source>
        <dbReference type="ARBA" id="ARBA00022692"/>
    </source>
</evidence>
<dbReference type="PROSITE" id="PS50111">
    <property type="entry name" value="CHEMOTAXIS_TRANSDUC_2"/>
    <property type="match status" value="1"/>
</dbReference>
<organism evidence="15 16">
    <name type="scientific">Rahnella variigena</name>
    <dbReference type="NCBI Taxonomy" id="574964"/>
    <lineage>
        <taxon>Bacteria</taxon>
        <taxon>Pseudomonadati</taxon>
        <taxon>Pseudomonadota</taxon>
        <taxon>Gammaproteobacteria</taxon>
        <taxon>Enterobacterales</taxon>
        <taxon>Yersiniaceae</taxon>
        <taxon>Rahnella</taxon>
    </lineage>
</organism>
<dbReference type="InterPro" id="IPR003660">
    <property type="entry name" value="HAMP_dom"/>
</dbReference>
<reference evidence="15 16" key="1">
    <citation type="submission" date="2017-08" db="EMBL/GenBank/DDBJ databases">
        <title>Comparative genomics of bacteria isolated from necrotic lesions of AOD affected trees.</title>
        <authorList>
            <person name="Doonan J."/>
            <person name="Denman S."/>
            <person name="Mcdonald J.E."/>
        </authorList>
    </citation>
    <scope>NUCLEOTIDE SEQUENCE [LARGE SCALE GENOMIC DNA]</scope>
    <source>
        <strain evidence="15 16">CIP 105588</strain>
    </source>
</reference>
<evidence type="ECO:0000256" key="7">
    <source>
        <dbReference type="ARBA" id="ARBA00022989"/>
    </source>
</evidence>
<evidence type="ECO:0000256" key="4">
    <source>
        <dbReference type="ARBA" id="ARBA00022500"/>
    </source>
</evidence>
<dbReference type="Gene3D" id="1.10.287.950">
    <property type="entry name" value="Methyl-accepting chemotaxis protein"/>
    <property type="match status" value="1"/>
</dbReference>
<evidence type="ECO:0000313" key="15">
    <source>
        <dbReference type="EMBL" id="RKF70769.1"/>
    </source>
</evidence>
<dbReference type="PANTHER" id="PTHR43531">
    <property type="entry name" value="PROTEIN ICFG"/>
    <property type="match status" value="1"/>
</dbReference>
<keyword evidence="8 12" id="KW-0472">Membrane</keyword>
<evidence type="ECO:0000256" key="5">
    <source>
        <dbReference type="ARBA" id="ARBA00022519"/>
    </source>
</evidence>
<sequence length="558" mass="61008">MASFKISTLIKTILFLLCFILVITSVFSFKSMSQASDSFNEMKTLSQNLRELRRMSAFLGSVRGDINYVYNDPTASHEVLAEKAAVISEGIKNAQRHASNFQRAAENSEEGKVFSNNVYNKFNALIENYTNNMRSLEAYNNTGFDNGKLENALDDAVQEYADYSVKVESNITDKFSADRLAFLITSGILLALTVCISCLSFILIKRFVFNRLQTASSMLDKISSGELFHEFETGARNEIGVMLESLQNMKGSLSGIITSVRLTSGNIRTDASEIDTGNHDLASRTEEQASALQQTAASMEEIKTTVSNNAENARQANLLSQQARTTADNGSSVMANVVSTMDKISKSARKISEINGVIDGIANQTNILALNAAVEAARAGEQGRGFSVVASEVRNLAARSADAAKEINLLINESVKNVDDGARLIEDAGKTMHEIVTSVTHVSNIMQEITQASEEQSTGVSQIAMAVNEMDLATQQNAAMVEESSVITQNLNNNARHLFDIVSFFRVEKADNATQPVMEESAHGEPVRKTGRIKKNTQVKEPVFKKDVSTTEGAWTEF</sequence>
<evidence type="ECO:0000259" key="13">
    <source>
        <dbReference type="PROSITE" id="PS50111"/>
    </source>
</evidence>
<evidence type="ECO:0000259" key="14">
    <source>
        <dbReference type="PROSITE" id="PS50885"/>
    </source>
</evidence>
<keyword evidence="9 11" id="KW-0807">Transducer</keyword>
<feature type="transmembrane region" description="Helical" evidence="12">
    <location>
        <begin position="180"/>
        <end position="204"/>
    </location>
</feature>